<keyword evidence="1" id="KW-0175">Coiled coil</keyword>
<protein>
    <submittedName>
        <fullName evidence="2">DUF1690-domain-containing protein</fullName>
    </submittedName>
</protein>
<dbReference type="FunCoup" id="A0A4S2N3J4">
    <property type="interactions" value="39"/>
</dbReference>
<evidence type="ECO:0000313" key="3">
    <source>
        <dbReference type="Proteomes" id="UP000298138"/>
    </source>
</evidence>
<reference evidence="2 3" key="1">
    <citation type="submission" date="2019-04" db="EMBL/GenBank/DDBJ databases">
        <title>Comparative genomics and transcriptomics to analyze fruiting body development in filamentous ascomycetes.</title>
        <authorList>
            <consortium name="DOE Joint Genome Institute"/>
            <person name="Lutkenhaus R."/>
            <person name="Traeger S."/>
            <person name="Breuer J."/>
            <person name="Kuo A."/>
            <person name="Lipzen A."/>
            <person name="Pangilinan J."/>
            <person name="Dilworth D."/>
            <person name="Sandor L."/>
            <person name="Poggeler S."/>
            <person name="Barry K."/>
            <person name="Grigoriev I.V."/>
            <person name="Nowrousian M."/>
        </authorList>
    </citation>
    <scope>NUCLEOTIDE SEQUENCE [LARGE SCALE GENOMIC DNA]</scope>
    <source>
        <strain evidence="2 3">CBS 389.68</strain>
    </source>
</reference>
<dbReference type="Pfam" id="PF07956">
    <property type="entry name" value="DUF1690"/>
    <property type="match status" value="1"/>
</dbReference>
<gene>
    <name evidence="2" type="ORF">EX30DRAFT_338434</name>
</gene>
<dbReference type="InterPro" id="IPR012471">
    <property type="entry name" value="DUF1690"/>
</dbReference>
<evidence type="ECO:0000256" key="1">
    <source>
        <dbReference type="SAM" id="Coils"/>
    </source>
</evidence>
<feature type="coiled-coil region" evidence="1">
    <location>
        <begin position="51"/>
        <end position="132"/>
    </location>
</feature>
<dbReference type="AlphaFoldDB" id="A0A4S2N3J4"/>
<name>A0A4S2N3J4_9PEZI</name>
<proteinExistence type="predicted"/>
<dbReference type="OrthoDB" id="5544375at2759"/>
<sequence>MGSSASKPETVFHGQTPVRFSSDLLTTLENSSESDSTREKALELHIQNRVAAELRRLEERESEILASLEQQQQQDVVGGVVGEEAGEQTLDRNKVNRELEALRERLQELPRVRELEKEMSAARKSVVQCLRKNETRPLDCWKEVEEFKEQTRRLEKAFVVRTVGREY</sequence>
<dbReference type="Proteomes" id="UP000298138">
    <property type="component" value="Unassembled WGS sequence"/>
</dbReference>
<keyword evidence="3" id="KW-1185">Reference proteome</keyword>
<dbReference type="InParanoid" id="A0A4S2N3J4"/>
<accession>A0A4S2N3J4</accession>
<organism evidence="2 3">
    <name type="scientific">Ascodesmis nigricans</name>
    <dbReference type="NCBI Taxonomy" id="341454"/>
    <lineage>
        <taxon>Eukaryota</taxon>
        <taxon>Fungi</taxon>
        <taxon>Dikarya</taxon>
        <taxon>Ascomycota</taxon>
        <taxon>Pezizomycotina</taxon>
        <taxon>Pezizomycetes</taxon>
        <taxon>Pezizales</taxon>
        <taxon>Ascodesmidaceae</taxon>
        <taxon>Ascodesmis</taxon>
    </lineage>
</organism>
<evidence type="ECO:0000313" key="2">
    <source>
        <dbReference type="EMBL" id="TGZ83832.1"/>
    </source>
</evidence>
<dbReference type="EMBL" id="ML220113">
    <property type="protein sequence ID" value="TGZ83832.1"/>
    <property type="molecule type" value="Genomic_DNA"/>
</dbReference>